<feature type="region of interest" description="Disordered" evidence="1">
    <location>
        <begin position="1"/>
        <end position="21"/>
    </location>
</feature>
<organism evidence="2 3">
    <name type="scientific">Deinococcus oregonensis</name>
    <dbReference type="NCBI Taxonomy" id="1805970"/>
    <lineage>
        <taxon>Bacteria</taxon>
        <taxon>Thermotogati</taxon>
        <taxon>Deinococcota</taxon>
        <taxon>Deinococci</taxon>
        <taxon>Deinococcales</taxon>
        <taxon>Deinococcaceae</taxon>
        <taxon>Deinococcus</taxon>
    </lineage>
</organism>
<evidence type="ECO:0000313" key="2">
    <source>
        <dbReference type="EMBL" id="MFB9992084.1"/>
    </source>
</evidence>
<feature type="compositionally biased region" description="Basic and acidic residues" evidence="1">
    <location>
        <begin position="1"/>
        <end position="18"/>
    </location>
</feature>
<gene>
    <name evidence="2" type="ORF">ACFFLM_08935</name>
</gene>
<protein>
    <submittedName>
        <fullName evidence="2">Uncharacterized protein</fullName>
    </submittedName>
</protein>
<reference evidence="2 3" key="1">
    <citation type="submission" date="2024-09" db="EMBL/GenBank/DDBJ databases">
        <authorList>
            <person name="Sun Q."/>
            <person name="Mori K."/>
        </authorList>
    </citation>
    <scope>NUCLEOTIDE SEQUENCE [LARGE SCALE GENOMIC DNA]</scope>
    <source>
        <strain evidence="2 3">JCM 13503</strain>
    </source>
</reference>
<sequence length="113" mass="13227">MTRLGQHDGRRQLPDPRHGRQQVHLLAESSGLRHTRIYGLFNRGTLLFKQRQTRLTQLDNQFESVFTMIQGVLTSFFKRDQGNDRIPFVDQSTQRFSITLRGHPAGWMHRLAI</sequence>
<dbReference type="Proteomes" id="UP001589733">
    <property type="component" value="Unassembled WGS sequence"/>
</dbReference>
<dbReference type="EMBL" id="JBHLYR010000028">
    <property type="protein sequence ID" value="MFB9992084.1"/>
    <property type="molecule type" value="Genomic_DNA"/>
</dbReference>
<accession>A0ABV6AX42</accession>
<comment type="caution">
    <text evidence="2">The sequence shown here is derived from an EMBL/GenBank/DDBJ whole genome shotgun (WGS) entry which is preliminary data.</text>
</comment>
<evidence type="ECO:0000256" key="1">
    <source>
        <dbReference type="SAM" id="MobiDB-lite"/>
    </source>
</evidence>
<keyword evidence="3" id="KW-1185">Reference proteome</keyword>
<feature type="non-terminal residue" evidence="2">
    <location>
        <position position="113"/>
    </location>
</feature>
<evidence type="ECO:0000313" key="3">
    <source>
        <dbReference type="Proteomes" id="UP001589733"/>
    </source>
</evidence>
<dbReference type="RefSeq" id="WP_380008324.1">
    <property type="nucleotide sequence ID" value="NZ_JBHLYR010000028.1"/>
</dbReference>
<proteinExistence type="predicted"/>
<name>A0ABV6AX42_9DEIO</name>